<feature type="domain" description="DUF4964" evidence="1">
    <location>
        <begin position="3"/>
        <end position="63"/>
    </location>
</feature>
<dbReference type="PANTHER" id="PTHR31987:SF1">
    <property type="entry name" value="GLUTAMINASE A"/>
    <property type="match status" value="1"/>
</dbReference>
<dbReference type="InterPro" id="IPR052743">
    <property type="entry name" value="Glutaminase_GtaA"/>
</dbReference>
<dbReference type="EMBL" id="CP033433">
    <property type="protein sequence ID" value="AYQ73331.1"/>
    <property type="molecule type" value="Genomic_DNA"/>
</dbReference>
<feature type="domain" description="Glutaminase A central" evidence="2">
    <location>
        <begin position="318"/>
        <end position="660"/>
    </location>
</feature>
<dbReference type="InterPro" id="IPR008928">
    <property type="entry name" value="6-hairpin_glycosidase_sf"/>
</dbReference>
<keyword evidence="5" id="KW-1185">Reference proteome</keyword>
<evidence type="ECO:0000259" key="1">
    <source>
        <dbReference type="Pfam" id="PF16334"/>
    </source>
</evidence>
<dbReference type="InterPro" id="IPR033433">
    <property type="entry name" value="GtaA_N"/>
</dbReference>
<accession>A0A3G3JZN2</accession>
<protein>
    <submittedName>
        <fullName evidence="4">DUF4965 domain-containing protein</fullName>
    </submittedName>
</protein>
<reference evidence="4 5" key="1">
    <citation type="submission" date="2018-10" db="EMBL/GenBank/DDBJ databases">
        <title>Genome Sequence of Cohnella sp.</title>
        <authorList>
            <person name="Srinivasan S."/>
            <person name="Kim M.K."/>
        </authorList>
    </citation>
    <scope>NUCLEOTIDE SEQUENCE [LARGE SCALE GENOMIC DNA]</scope>
    <source>
        <strain evidence="4 5">18JY8-7</strain>
    </source>
</reference>
<dbReference type="AlphaFoldDB" id="A0A3G3JZN2"/>
<dbReference type="Proteomes" id="UP000269097">
    <property type="component" value="Chromosome"/>
</dbReference>
<evidence type="ECO:0000259" key="2">
    <source>
        <dbReference type="Pfam" id="PF16335"/>
    </source>
</evidence>
<proteinExistence type="predicted"/>
<dbReference type="KEGG" id="coh:EAV92_12570"/>
<dbReference type="Pfam" id="PF16334">
    <property type="entry name" value="DUF4964"/>
    <property type="match status" value="1"/>
</dbReference>
<dbReference type="GO" id="GO:0005975">
    <property type="term" value="P:carbohydrate metabolic process"/>
    <property type="evidence" value="ECO:0007669"/>
    <property type="project" value="InterPro"/>
</dbReference>
<gene>
    <name evidence="4" type="ORF">EAV92_12570</name>
</gene>
<sequence length="666" mass="75038">MTNTLRPPAVPLVTVDPYFSVWSMADRLTDDFTRHWTGQRQALTGLIQIDGQTRRFAGRVEPNIERYYTEPPAMKQTELTVTPLSSVYSFEGEGVRLAVRFTTPLLPDDLDLLSRPASYISLEVCSIDGKPHRVSLYLDVTGEWCVDRSDQKVAWETGHSETYRWQRMGHAEQAVLNRSGDDLRIDWGYVYLATQHVDAPEVCVHSADIRKTFVRTGSIACEEPITMPRAAADGFPVMAASYNCGIVGEEPVRRLAVLAYDDLYAVEYFGERLQAYWKRRGQTAEQMIAAAFEDHDAIMERCEEFDRQVLNDGEASGGPKYAQMLALSYRQAIAAHKLVVDPEGELLFLSKECYSNGCMATVDVSYPSAPLFLLFNPSLVAAMLRPIFRYANSEAWPFEFAPHDIGQYPLGNGQVYGENRREAQMPVEECGNMLIMTAAVCLAEGNVDFARPHIAQLTQWADYLAEHGLDPDNQLCTDDFAGHLARNANLSVKAIMGIAAFSRLLDLAGDGPRAANYMEKARQMAEAWKQLADDGDHTKLAFGLDGSWSLKYNLIWDLLFGTDLFGEETVRRETESYLKRRNAYGTPLDNRASYTKGDWLVWSAALSEERGDFEALIEPLWRMLNETADRVPFSDWTDTVTARQLNFQHRSVVGGIFMKLLKDKHL</sequence>
<evidence type="ECO:0000313" key="5">
    <source>
        <dbReference type="Proteomes" id="UP000269097"/>
    </source>
</evidence>
<evidence type="ECO:0000313" key="4">
    <source>
        <dbReference type="EMBL" id="AYQ73331.1"/>
    </source>
</evidence>
<dbReference type="Pfam" id="PF17168">
    <property type="entry name" value="DUF5127"/>
    <property type="match status" value="1"/>
</dbReference>
<dbReference type="InterPro" id="IPR032515">
    <property type="entry name" value="DUF4964"/>
</dbReference>
<organism evidence="4 5">
    <name type="scientific">Cohnella candidum</name>
    <dbReference type="NCBI Taxonomy" id="2674991"/>
    <lineage>
        <taxon>Bacteria</taxon>
        <taxon>Bacillati</taxon>
        <taxon>Bacillota</taxon>
        <taxon>Bacilli</taxon>
        <taxon>Bacillales</taxon>
        <taxon>Paenibacillaceae</taxon>
        <taxon>Cohnella</taxon>
    </lineage>
</organism>
<name>A0A3G3JZN2_9BACL</name>
<dbReference type="InterPro" id="IPR032514">
    <property type="entry name" value="GtaA_central"/>
</dbReference>
<dbReference type="PANTHER" id="PTHR31987">
    <property type="entry name" value="GLUTAMINASE A-RELATED"/>
    <property type="match status" value="1"/>
</dbReference>
<dbReference type="RefSeq" id="WP_123041413.1">
    <property type="nucleotide sequence ID" value="NZ_CP033433.1"/>
</dbReference>
<feature type="domain" description="Glutaminase A N-terminal" evidence="3">
    <location>
        <begin position="85"/>
        <end position="312"/>
    </location>
</feature>
<dbReference type="SUPFAM" id="SSF48208">
    <property type="entry name" value="Six-hairpin glycosidases"/>
    <property type="match status" value="1"/>
</dbReference>
<evidence type="ECO:0000259" key="3">
    <source>
        <dbReference type="Pfam" id="PF17168"/>
    </source>
</evidence>
<dbReference type="Pfam" id="PF16335">
    <property type="entry name" value="GtaA_6_Hairpin"/>
    <property type="match status" value="1"/>
</dbReference>